<evidence type="ECO:0000313" key="1">
    <source>
        <dbReference type="EMBL" id="MBW93254.1"/>
    </source>
</evidence>
<dbReference type="EMBL" id="GGEC01012771">
    <property type="protein sequence ID" value="MBW93254.1"/>
    <property type="molecule type" value="Transcribed_RNA"/>
</dbReference>
<accession>A0A2P2JIJ3</accession>
<sequence>MEIILKSAPEGIHKRRFYAITGRIYCTKSSNSIAQNLHNNFNINSRRH</sequence>
<dbReference type="AlphaFoldDB" id="A0A2P2JIJ3"/>
<organism evidence="1">
    <name type="scientific">Rhizophora mucronata</name>
    <name type="common">Asiatic mangrove</name>
    <dbReference type="NCBI Taxonomy" id="61149"/>
    <lineage>
        <taxon>Eukaryota</taxon>
        <taxon>Viridiplantae</taxon>
        <taxon>Streptophyta</taxon>
        <taxon>Embryophyta</taxon>
        <taxon>Tracheophyta</taxon>
        <taxon>Spermatophyta</taxon>
        <taxon>Magnoliopsida</taxon>
        <taxon>eudicotyledons</taxon>
        <taxon>Gunneridae</taxon>
        <taxon>Pentapetalae</taxon>
        <taxon>rosids</taxon>
        <taxon>fabids</taxon>
        <taxon>Malpighiales</taxon>
        <taxon>Rhizophoraceae</taxon>
        <taxon>Rhizophora</taxon>
    </lineage>
</organism>
<protein>
    <submittedName>
        <fullName evidence="1">Uncharacterized protein</fullName>
    </submittedName>
</protein>
<proteinExistence type="predicted"/>
<name>A0A2P2JIJ3_RHIMU</name>
<reference evidence="1" key="1">
    <citation type="submission" date="2018-02" db="EMBL/GenBank/DDBJ databases">
        <title>Rhizophora mucronata_Transcriptome.</title>
        <authorList>
            <person name="Meera S.P."/>
            <person name="Sreeshan A."/>
            <person name="Augustine A."/>
        </authorList>
    </citation>
    <scope>NUCLEOTIDE SEQUENCE</scope>
    <source>
        <tissue evidence="1">Leaf</tissue>
    </source>
</reference>